<accession>A0ABX0SJM8</accession>
<keyword evidence="1" id="KW-0472">Membrane</keyword>
<evidence type="ECO:0000313" key="2">
    <source>
        <dbReference type="EMBL" id="NIH58588.1"/>
    </source>
</evidence>
<dbReference type="RefSeq" id="WP_167171317.1">
    <property type="nucleotide sequence ID" value="NZ_BAAAOO010000006.1"/>
</dbReference>
<dbReference type="InterPro" id="IPR029058">
    <property type="entry name" value="AB_hydrolase_fold"/>
</dbReference>
<keyword evidence="1" id="KW-1133">Transmembrane helix</keyword>
<feature type="transmembrane region" description="Helical" evidence="1">
    <location>
        <begin position="451"/>
        <end position="470"/>
    </location>
</feature>
<dbReference type="Gene3D" id="3.40.50.1820">
    <property type="entry name" value="alpha/beta hydrolase"/>
    <property type="match status" value="1"/>
</dbReference>
<evidence type="ECO:0000313" key="3">
    <source>
        <dbReference type="Proteomes" id="UP000749311"/>
    </source>
</evidence>
<feature type="transmembrane region" description="Helical" evidence="1">
    <location>
        <begin position="482"/>
        <end position="503"/>
    </location>
</feature>
<organism evidence="2 3">
    <name type="scientific">Brooklawnia cerclae</name>
    <dbReference type="NCBI Taxonomy" id="349934"/>
    <lineage>
        <taxon>Bacteria</taxon>
        <taxon>Bacillati</taxon>
        <taxon>Actinomycetota</taxon>
        <taxon>Actinomycetes</taxon>
        <taxon>Propionibacteriales</taxon>
        <taxon>Propionibacteriaceae</taxon>
        <taxon>Brooklawnia</taxon>
    </lineage>
</organism>
<evidence type="ECO:0000256" key="1">
    <source>
        <dbReference type="SAM" id="Phobius"/>
    </source>
</evidence>
<dbReference type="SUPFAM" id="SSF53474">
    <property type="entry name" value="alpha/beta-Hydrolases"/>
    <property type="match status" value="1"/>
</dbReference>
<proteinExistence type="predicted"/>
<sequence length="561" mass="60471">MANLQDYVRWRGDFTLAEREFNTVDNLVLSALSYLDLDGIVPGPGEGSITLAAASALWRRAPSGLDQRRLTVTDPSLLLDLGDSARFGTAVASDYVDAIDPDSGMQFAALTVRLDDGSAYVAFRGTDNTILGWREDFTMSFQTVPAQAAARDYLRARLAGETGPVRVGGHSKGGNLALYAAMGLPDHLHHRVTTVYNNDGPGLSPQIVDGERVERFQDKIVWIVPEFAVVGMLFNHAAPPRVVASGARGLVQHSLMTWQVEGTDLVDAPGIAAQAGLLNRAFDSLLEDATDDDRRDFTEAFFGALTAGGATLITDIPRWDGGSFESVLFALARSRGRTRRTVTAGARSALRAVVGVDYPALIRQHAAARSLLMVATGLFFIVVPQLAIQLLGSLAVLVICGAIVFRLARYFMKYKERHRMSRPKAVAAGVVTVAALVVLIQIQAFVTPMNLLIGVAFLGNAWSSGKRALGALRRSPRRWPRGVLLFVSAVASLLFGVVALSVVDQVVPFYVLQAGQYCLVVGLVEMFFAARDRVVRQYAHDTAVALWPARGPLRPGDSPAG</sequence>
<keyword evidence="3" id="KW-1185">Reference proteome</keyword>
<dbReference type="EMBL" id="JAAMOZ010000004">
    <property type="protein sequence ID" value="NIH58588.1"/>
    <property type="molecule type" value="Genomic_DNA"/>
</dbReference>
<dbReference type="Proteomes" id="UP000749311">
    <property type="component" value="Unassembled WGS sequence"/>
</dbReference>
<dbReference type="Pfam" id="PF11187">
    <property type="entry name" value="Mbeg1-like"/>
    <property type="match status" value="1"/>
</dbReference>
<comment type="caution">
    <text evidence="2">The sequence shown here is derived from an EMBL/GenBank/DDBJ whole genome shotgun (WGS) entry which is preliminary data.</text>
</comment>
<feature type="transmembrane region" description="Helical" evidence="1">
    <location>
        <begin position="394"/>
        <end position="412"/>
    </location>
</feature>
<feature type="transmembrane region" description="Helical" evidence="1">
    <location>
        <begin position="424"/>
        <end position="445"/>
    </location>
</feature>
<name>A0ABX0SJM8_9ACTN</name>
<protein>
    <submittedName>
        <fullName evidence="2">Uncharacterized membrane protein HdeD (DUF308 family)</fullName>
    </submittedName>
</protein>
<keyword evidence="1" id="KW-0812">Transmembrane</keyword>
<feature type="transmembrane region" description="Helical" evidence="1">
    <location>
        <begin position="509"/>
        <end position="530"/>
    </location>
</feature>
<dbReference type="InterPro" id="IPR024499">
    <property type="entry name" value="Mbeg1-like"/>
</dbReference>
<reference evidence="2 3" key="1">
    <citation type="submission" date="2020-02" db="EMBL/GenBank/DDBJ databases">
        <title>Sequencing the genomes of 1000 actinobacteria strains.</title>
        <authorList>
            <person name="Klenk H.-P."/>
        </authorList>
    </citation>
    <scope>NUCLEOTIDE SEQUENCE [LARGE SCALE GENOMIC DNA]</scope>
    <source>
        <strain evidence="2 3">DSM 19609</strain>
    </source>
</reference>
<gene>
    <name evidence="2" type="ORF">FB473_003285</name>
</gene>